<dbReference type="InterPro" id="IPR001214">
    <property type="entry name" value="SET_dom"/>
</dbReference>
<gene>
    <name evidence="11" type="ORF">CAMP_LOCUS11999</name>
</gene>
<keyword evidence="3" id="KW-0489">Methyltransferase</keyword>
<evidence type="ECO:0000256" key="4">
    <source>
        <dbReference type="ARBA" id="ARBA00022679"/>
    </source>
</evidence>
<dbReference type="PANTHER" id="PTHR46223">
    <property type="entry name" value="HISTONE-LYSINE N-METHYLTRANSFERASE SUV39H"/>
    <property type="match status" value="1"/>
</dbReference>
<dbReference type="OrthoDB" id="616263at2759"/>
<evidence type="ECO:0000256" key="1">
    <source>
        <dbReference type="ARBA" id="ARBA00004286"/>
    </source>
</evidence>
<dbReference type="InterPro" id="IPR050973">
    <property type="entry name" value="H3K9_Histone-Lys_N-MTase"/>
</dbReference>
<keyword evidence="6" id="KW-0479">Metal-binding</keyword>
<evidence type="ECO:0000256" key="6">
    <source>
        <dbReference type="ARBA" id="ARBA00022723"/>
    </source>
</evidence>
<dbReference type="Pfam" id="PF05033">
    <property type="entry name" value="Pre-SET"/>
    <property type="match status" value="1"/>
</dbReference>
<dbReference type="Gene3D" id="2.170.270.10">
    <property type="entry name" value="SET domain"/>
    <property type="match status" value="1"/>
</dbReference>
<accession>A0A9P1ISH8</accession>
<evidence type="ECO:0000259" key="9">
    <source>
        <dbReference type="PROSITE" id="PS50867"/>
    </source>
</evidence>
<dbReference type="GO" id="GO:0008270">
    <property type="term" value="F:zinc ion binding"/>
    <property type="evidence" value="ECO:0007669"/>
    <property type="project" value="InterPro"/>
</dbReference>
<dbReference type="SMART" id="SM00317">
    <property type="entry name" value="SET"/>
    <property type="match status" value="1"/>
</dbReference>
<dbReference type="GO" id="GO:0005694">
    <property type="term" value="C:chromosome"/>
    <property type="evidence" value="ECO:0007669"/>
    <property type="project" value="UniProtKB-SubCell"/>
</dbReference>
<dbReference type="EMBL" id="CANHGI010000004">
    <property type="protein sequence ID" value="CAI5449362.1"/>
    <property type="molecule type" value="Genomic_DNA"/>
</dbReference>
<dbReference type="GO" id="GO:0042054">
    <property type="term" value="F:histone methyltransferase activity"/>
    <property type="evidence" value="ECO:0007669"/>
    <property type="project" value="InterPro"/>
</dbReference>
<dbReference type="PROSITE" id="PS50280">
    <property type="entry name" value="SET"/>
    <property type="match status" value="1"/>
</dbReference>
<organism evidence="11 12">
    <name type="scientific">Caenorhabditis angaria</name>
    <dbReference type="NCBI Taxonomy" id="860376"/>
    <lineage>
        <taxon>Eukaryota</taxon>
        <taxon>Metazoa</taxon>
        <taxon>Ecdysozoa</taxon>
        <taxon>Nematoda</taxon>
        <taxon>Chromadorea</taxon>
        <taxon>Rhabditida</taxon>
        <taxon>Rhabditina</taxon>
        <taxon>Rhabditomorpha</taxon>
        <taxon>Rhabditoidea</taxon>
        <taxon>Rhabditidae</taxon>
        <taxon>Peloderinae</taxon>
        <taxon>Caenorhabditis</taxon>
    </lineage>
</organism>
<keyword evidence="7" id="KW-0862">Zinc</keyword>
<dbReference type="PROSITE" id="PS50868">
    <property type="entry name" value="POST_SET"/>
    <property type="match status" value="1"/>
</dbReference>
<comment type="subcellular location">
    <subcellularLocation>
        <location evidence="1">Chromosome</location>
    </subcellularLocation>
</comment>
<dbReference type="PANTHER" id="PTHR46223:SF3">
    <property type="entry name" value="HISTONE-LYSINE N-METHYLTRANSFERASE SET-23"/>
    <property type="match status" value="1"/>
</dbReference>
<reference evidence="11" key="1">
    <citation type="submission" date="2022-11" db="EMBL/GenBank/DDBJ databases">
        <authorList>
            <person name="Kikuchi T."/>
        </authorList>
    </citation>
    <scope>NUCLEOTIDE SEQUENCE</scope>
    <source>
        <strain evidence="11">PS1010</strain>
    </source>
</reference>
<evidence type="ECO:0000259" key="10">
    <source>
        <dbReference type="PROSITE" id="PS50868"/>
    </source>
</evidence>
<keyword evidence="4" id="KW-0808">Transferase</keyword>
<evidence type="ECO:0008006" key="13">
    <source>
        <dbReference type="Google" id="ProtNLM"/>
    </source>
</evidence>
<dbReference type="PROSITE" id="PS50867">
    <property type="entry name" value="PRE_SET"/>
    <property type="match status" value="1"/>
</dbReference>
<keyword evidence="12" id="KW-1185">Reference proteome</keyword>
<comment type="caution">
    <text evidence="11">The sequence shown here is derived from an EMBL/GenBank/DDBJ whole genome shotgun (WGS) entry which is preliminary data.</text>
</comment>
<feature type="domain" description="Post-SET" evidence="10">
    <location>
        <begin position="212"/>
        <end position="228"/>
    </location>
</feature>
<sequence length="235" mass="26918">MNYQEIATTIRGSDFPEDEELAGCECDFECNSENCSCLMNGESNYSEDAKVIRNSKPLLECHSDCSCQQNCGNRVVQKGIRKKLEIFSTNAKGFGVKTLEIIDENEFVCEYAGECINEKEVERRNEEIKYEDNYTLTIKEHFGGRIQKTFIDPRKKGNIGRFLNHSCEPNCDIVIVRIGRIIPIVGLFARRKIEADEELTYDYGESLITDESRKKCECQSENCRKFLPMSISPVE</sequence>
<dbReference type="InterPro" id="IPR046341">
    <property type="entry name" value="SET_dom_sf"/>
</dbReference>
<dbReference type="InterPro" id="IPR007728">
    <property type="entry name" value="Pre-SET_dom"/>
</dbReference>
<evidence type="ECO:0000313" key="11">
    <source>
        <dbReference type="EMBL" id="CAI5449362.1"/>
    </source>
</evidence>
<feature type="domain" description="Pre-SET" evidence="9">
    <location>
        <begin position="22"/>
        <end position="79"/>
    </location>
</feature>
<evidence type="ECO:0000313" key="12">
    <source>
        <dbReference type="Proteomes" id="UP001152747"/>
    </source>
</evidence>
<evidence type="ECO:0000256" key="5">
    <source>
        <dbReference type="ARBA" id="ARBA00022691"/>
    </source>
</evidence>
<name>A0A9P1ISH8_9PELO</name>
<evidence type="ECO:0000259" key="8">
    <source>
        <dbReference type="PROSITE" id="PS50280"/>
    </source>
</evidence>
<protein>
    <recommendedName>
        <fullName evidence="13">SET domain-containing protein</fullName>
    </recommendedName>
</protein>
<proteinExistence type="predicted"/>
<dbReference type="Proteomes" id="UP001152747">
    <property type="component" value="Unassembled WGS sequence"/>
</dbReference>
<keyword evidence="5" id="KW-0949">S-adenosyl-L-methionine</keyword>
<evidence type="ECO:0000256" key="2">
    <source>
        <dbReference type="ARBA" id="ARBA00022454"/>
    </source>
</evidence>
<dbReference type="InterPro" id="IPR003616">
    <property type="entry name" value="Post-SET_dom"/>
</dbReference>
<evidence type="ECO:0000256" key="3">
    <source>
        <dbReference type="ARBA" id="ARBA00022603"/>
    </source>
</evidence>
<dbReference type="GO" id="GO:0005634">
    <property type="term" value="C:nucleus"/>
    <property type="evidence" value="ECO:0007669"/>
    <property type="project" value="InterPro"/>
</dbReference>
<keyword evidence="2" id="KW-0158">Chromosome</keyword>
<dbReference type="AlphaFoldDB" id="A0A9P1ISH8"/>
<dbReference type="GO" id="GO:0032259">
    <property type="term" value="P:methylation"/>
    <property type="evidence" value="ECO:0007669"/>
    <property type="project" value="UniProtKB-KW"/>
</dbReference>
<evidence type="ECO:0000256" key="7">
    <source>
        <dbReference type="ARBA" id="ARBA00022833"/>
    </source>
</evidence>
<dbReference type="SUPFAM" id="SSF82199">
    <property type="entry name" value="SET domain"/>
    <property type="match status" value="1"/>
</dbReference>
<feature type="domain" description="SET" evidence="8">
    <location>
        <begin position="82"/>
        <end position="204"/>
    </location>
</feature>
<dbReference type="Pfam" id="PF00856">
    <property type="entry name" value="SET"/>
    <property type="match status" value="1"/>
</dbReference>